<dbReference type="InterPro" id="IPR001173">
    <property type="entry name" value="Glyco_trans_2-like"/>
</dbReference>
<dbReference type="SUPFAM" id="SSF53448">
    <property type="entry name" value="Nucleotide-diphospho-sugar transferases"/>
    <property type="match status" value="1"/>
</dbReference>
<dbReference type="PANTHER" id="PTHR22916">
    <property type="entry name" value="GLYCOSYLTRANSFERASE"/>
    <property type="match status" value="1"/>
</dbReference>
<proteinExistence type="predicted"/>
<dbReference type="AlphaFoldDB" id="A0A2Z4BXN2"/>
<accession>A0A2Z4BXN2</accession>
<dbReference type="RefSeq" id="WP_137367255.1">
    <property type="nucleotide sequence ID" value="NZ_CP126329.1"/>
</dbReference>
<dbReference type="EMBL" id="MH325888">
    <property type="protein sequence ID" value="AWU66587.1"/>
    <property type="molecule type" value="Genomic_DNA"/>
</dbReference>
<dbReference type="Gene3D" id="3.90.550.10">
    <property type="entry name" value="Spore Coat Polysaccharide Biosynthesis Protein SpsA, Chain A"/>
    <property type="match status" value="1"/>
</dbReference>
<keyword evidence="2" id="KW-0808">Transferase</keyword>
<reference evidence="2" key="1">
    <citation type="submission" date="2018-05" db="EMBL/GenBank/DDBJ databases">
        <authorList>
            <person name="Lanie J.A."/>
            <person name="Ng W.-L."/>
            <person name="Kazmierczak K.M."/>
            <person name="Andrzejewski T.M."/>
            <person name="Davidsen T.M."/>
            <person name="Wayne K.J."/>
            <person name="Tettelin H."/>
            <person name="Glass J.I."/>
            <person name="Rusch D."/>
            <person name="Podicherti R."/>
            <person name="Tsui H.-C.T."/>
            <person name="Winkler M.E."/>
        </authorList>
    </citation>
    <scope>NUCLEOTIDE SEQUENCE</scope>
    <source>
        <strain evidence="2">O6_cluster</strain>
    </source>
</reference>
<feature type="domain" description="Glycosyltransferase 2-like" evidence="1">
    <location>
        <begin position="11"/>
        <end position="119"/>
    </location>
</feature>
<dbReference type="Pfam" id="PF00535">
    <property type="entry name" value="Glycos_transf_2"/>
    <property type="match status" value="1"/>
</dbReference>
<organism evidence="2">
    <name type="scientific">Citrobacter braakii</name>
    <dbReference type="NCBI Taxonomy" id="57706"/>
    <lineage>
        <taxon>Bacteria</taxon>
        <taxon>Pseudomonadati</taxon>
        <taxon>Pseudomonadota</taxon>
        <taxon>Gammaproteobacteria</taxon>
        <taxon>Enterobacterales</taxon>
        <taxon>Enterobacteriaceae</taxon>
        <taxon>Citrobacter</taxon>
        <taxon>Citrobacter freundii complex</taxon>
    </lineage>
</organism>
<name>A0A2Z4BXN2_CITBR</name>
<dbReference type="CDD" id="cd04196">
    <property type="entry name" value="GT_2_like_d"/>
    <property type="match status" value="1"/>
</dbReference>
<evidence type="ECO:0000313" key="2">
    <source>
        <dbReference type="EMBL" id="AWU66587.1"/>
    </source>
</evidence>
<protein>
    <submittedName>
        <fullName evidence="2">Glycosyl transferase</fullName>
    </submittedName>
</protein>
<evidence type="ECO:0000259" key="1">
    <source>
        <dbReference type="Pfam" id="PF00535"/>
    </source>
</evidence>
<dbReference type="InterPro" id="IPR029044">
    <property type="entry name" value="Nucleotide-diphossugar_trans"/>
</dbReference>
<dbReference type="PANTHER" id="PTHR22916:SF3">
    <property type="entry name" value="UDP-GLCNAC:BETAGAL BETA-1,3-N-ACETYLGLUCOSAMINYLTRANSFERASE-LIKE PROTEIN 1"/>
    <property type="match status" value="1"/>
</dbReference>
<sequence>MTLANDDSVVILMATYQGDRYVCEQLTSFEKQSWSNWKLVVSDDGSTDDTLLRVNEFAARHASKVKVVIGPQSGFVSNFLSLLLRDDIHAEYYSFSDQDDIWYADKTERAIKWLKNIPAEKPALYCSRTHLVNNKGESLGLSPLFVRPPSFSNALAQNIGGGNTMVINNTARKIIARAGVVDVVSHDWWIYILISGAGGEVFYDPEPSLAYRQHGENLIGMNIGLRARFFRLRKLMQGQYRSWNSAHIRELEKNSYLLTEDNRRKFARFKAIHEGNILVRAYNFLRLGIYRQSIIDTVAIFISALIKKI</sequence>
<gene>
    <name evidence="2" type="primary">gt1</name>
</gene>
<dbReference type="GO" id="GO:0016758">
    <property type="term" value="F:hexosyltransferase activity"/>
    <property type="evidence" value="ECO:0007669"/>
    <property type="project" value="UniProtKB-ARBA"/>
</dbReference>